<reference evidence="2 3" key="1">
    <citation type="journal article" date="2020" name="ISME J.">
        <title>Uncovering the hidden diversity of litter-decomposition mechanisms in mushroom-forming fungi.</title>
        <authorList>
            <person name="Floudas D."/>
            <person name="Bentzer J."/>
            <person name="Ahren D."/>
            <person name="Johansson T."/>
            <person name="Persson P."/>
            <person name="Tunlid A."/>
        </authorList>
    </citation>
    <scope>NUCLEOTIDE SEQUENCE [LARGE SCALE GENOMIC DNA]</scope>
    <source>
        <strain evidence="2 3">CBS 101986</strain>
    </source>
</reference>
<feature type="region of interest" description="Disordered" evidence="1">
    <location>
        <begin position="364"/>
        <end position="416"/>
    </location>
</feature>
<evidence type="ECO:0000313" key="2">
    <source>
        <dbReference type="EMBL" id="KAF5326994.1"/>
    </source>
</evidence>
<evidence type="ECO:0000313" key="3">
    <source>
        <dbReference type="Proteomes" id="UP000567179"/>
    </source>
</evidence>
<comment type="caution">
    <text evidence="2">The sequence shown here is derived from an EMBL/GenBank/DDBJ whole genome shotgun (WGS) entry which is preliminary data.</text>
</comment>
<protein>
    <submittedName>
        <fullName evidence="2">Uncharacterized protein</fullName>
    </submittedName>
</protein>
<gene>
    <name evidence="2" type="ORF">D9619_005024</name>
</gene>
<sequence length="446" mass="47746">MILAELSRSDAFTKAFVAAQEKAATIPLREDDDDDRTVHGLTVEDSTQAVIDTSMFDVFTDFDLDLTCLSRQGSPIASTSELPPATPSPPASPPLSPVLSHSISFISQTAVPLSTTGKKSSKKASSQQLHSQTVPGKKTSRGSWPLIKYAGRGTPIDRNRRLEWGGFSSEDVVAEDGVLFSAVRSASLDSAIRPSIRSASPDWSTSRLASSISHSNHSVSEHHSSLSSHRLSSVDSEPPPEIAPIHGLGTDKTDEWDSIMKTVLSSSTDLQSPEQVDTGMEESKGDSTDSTRDTSDQGAIGETGTESAVAQQLTPEQLAQLNNGLEIDLGLDAALDLGLGQRVGMNWFDLGLLPHSARASVRARSAASGRESPSVYSSQAATPRMSVHGDSEERRSTTSTKADVGGAGAHAENPRDLKFTSPSWWQKVLLRIRRVHTIIATHAHRH</sequence>
<feature type="compositionally biased region" description="Pro residues" evidence="1">
    <location>
        <begin position="84"/>
        <end position="96"/>
    </location>
</feature>
<feature type="compositionally biased region" description="Low complexity" evidence="1">
    <location>
        <begin position="225"/>
        <end position="236"/>
    </location>
</feature>
<feature type="region of interest" description="Disordered" evidence="1">
    <location>
        <begin position="214"/>
        <end position="309"/>
    </location>
</feature>
<dbReference type="Proteomes" id="UP000567179">
    <property type="component" value="Unassembled WGS sequence"/>
</dbReference>
<feature type="compositionally biased region" description="Basic and acidic residues" evidence="1">
    <location>
        <begin position="387"/>
        <end position="396"/>
    </location>
</feature>
<accession>A0A8H5BPS7</accession>
<evidence type="ECO:0000256" key="1">
    <source>
        <dbReference type="SAM" id="MobiDB-lite"/>
    </source>
</evidence>
<dbReference type="OrthoDB" id="2919784at2759"/>
<name>A0A8H5BPS7_9AGAR</name>
<feature type="compositionally biased region" description="Low complexity" evidence="1">
    <location>
        <begin position="364"/>
        <end position="374"/>
    </location>
</feature>
<proteinExistence type="predicted"/>
<organism evidence="2 3">
    <name type="scientific">Psilocybe cf. subviscida</name>
    <dbReference type="NCBI Taxonomy" id="2480587"/>
    <lineage>
        <taxon>Eukaryota</taxon>
        <taxon>Fungi</taxon>
        <taxon>Dikarya</taxon>
        <taxon>Basidiomycota</taxon>
        <taxon>Agaricomycotina</taxon>
        <taxon>Agaricomycetes</taxon>
        <taxon>Agaricomycetidae</taxon>
        <taxon>Agaricales</taxon>
        <taxon>Agaricineae</taxon>
        <taxon>Strophariaceae</taxon>
        <taxon>Psilocybe</taxon>
    </lineage>
</organism>
<dbReference type="AlphaFoldDB" id="A0A8H5BPS7"/>
<feature type="region of interest" description="Disordered" evidence="1">
    <location>
        <begin position="114"/>
        <end position="146"/>
    </location>
</feature>
<feature type="compositionally biased region" description="Basic and acidic residues" evidence="1">
    <location>
        <begin position="281"/>
        <end position="295"/>
    </location>
</feature>
<keyword evidence="3" id="KW-1185">Reference proteome</keyword>
<feature type="compositionally biased region" description="Polar residues" evidence="1">
    <location>
        <begin position="263"/>
        <end position="275"/>
    </location>
</feature>
<feature type="region of interest" description="Disordered" evidence="1">
    <location>
        <begin position="75"/>
        <end position="97"/>
    </location>
</feature>
<dbReference type="EMBL" id="JAACJJ010000014">
    <property type="protein sequence ID" value="KAF5326994.1"/>
    <property type="molecule type" value="Genomic_DNA"/>
</dbReference>